<dbReference type="PANTHER" id="PTHR10909">
    <property type="entry name" value="ELECTRON TRANSPORT OXIDOREDUCTASE"/>
    <property type="match status" value="1"/>
</dbReference>
<dbReference type="Pfam" id="PF22924">
    <property type="entry name" value="ACOX_C_alpha1"/>
    <property type="match status" value="1"/>
</dbReference>
<evidence type="ECO:0000256" key="2">
    <source>
        <dbReference type="ARBA" id="ARBA00001974"/>
    </source>
</evidence>
<dbReference type="InterPro" id="IPR012258">
    <property type="entry name" value="Acyl-CoA_oxidase"/>
</dbReference>
<keyword evidence="19" id="KW-1185">Reference proteome</keyword>
<dbReference type="InterPro" id="IPR036250">
    <property type="entry name" value="AcylCo_DH-like_C"/>
</dbReference>
<evidence type="ECO:0000313" key="19">
    <source>
        <dbReference type="Proteomes" id="UP000785679"/>
    </source>
</evidence>
<dbReference type="SUPFAM" id="SSF56645">
    <property type="entry name" value="Acyl-CoA dehydrogenase NM domain-like"/>
    <property type="match status" value="1"/>
</dbReference>
<evidence type="ECO:0000256" key="9">
    <source>
        <dbReference type="ARBA" id="ARBA00023098"/>
    </source>
</evidence>
<dbReference type="Pfam" id="PF14749">
    <property type="entry name" value="Acyl-CoA_ox_N"/>
    <property type="match status" value="1"/>
</dbReference>
<dbReference type="FunFam" id="1.20.140.10:FF:000015">
    <property type="entry name" value="Acyl-coenzyme A oxidase"/>
    <property type="match status" value="1"/>
</dbReference>
<evidence type="ECO:0000256" key="10">
    <source>
        <dbReference type="ARBA" id="ARBA00023140"/>
    </source>
</evidence>
<dbReference type="EMBL" id="RRYP01005403">
    <property type="protein sequence ID" value="TNV82066.1"/>
    <property type="molecule type" value="Genomic_DNA"/>
</dbReference>
<comment type="caution">
    <text evidence="18">The sequence shown here is derived from an EMBL/GenBank/DDBJ whole genome shotgun (WGS) entry which is preliminary data.</text>
</comment>
<evidence type="ECO:0000256" key="8">
    <source>
        <dbReference type="ARBA" id="ARBA00023002"/>
    </source>
</evidence>
<protein>
    <recommendedName>
        <fullName evidence="11">Acyl-coenzyme A oxidase</fullName>
    </recommendedName>
</protein>
<gene>
    <name evidence="18" type="ORF">FGO68_gene14927</name>
</gene>
<dbReference type="Gene3D" id="1.10.540.10">
    <property type="entry name" value="Acyl-CoA dehydrogenase/oxidase, N-terminal domain"/>
    <property type="match status" value="1"/>
</dbReference>
<evidence type="ECO:0000313" key="18">
    <source>
        <dbReference type="EMBL" id="TNV82066.1"/>
    </source>
</evidence>
<dbReference type="GO" id="GO:0055088">
    <property type="term" value="P:lipid homeostasis"/>
    <property type="evidence" value="ECO:0007669"/>
    <property type="project" value="TreeGrafter"/>
</dbReference>
<proteinExistence type="inferred from homology"/>
<comment type="subcellular location">
    <subcellularLocation>
        <location evidence="3">Peroxisome</location>
    </subcellularLocation>
</comment>
<evidence type="ECO:0000256" key="11">
    <source>
        <dbReference type="PIRNR" id="PIRNR000168"/>
    </source>
</evidence>
<comment type="cofactor">
    <cofactor evidence="2">
        <name>FAD</name>
        <dbReference type="ChEBI" id="CHEBI:57692"/>
    </cofactor>
</comment>
<dbReference type="FunFam" id="2.40.110.10:FF:000003">
    <property type="entry name" value="Acyl-coenzyme A oxidase"/>
    <property type="match status" value="1"/>
</dbReference>
<evidence type="ECO:0000259" key="15">
    <source>
        <dbReference type="Pfam" id="PF01756"/>
    </source>
</evidence>
<dbReference type="GO" id="GO:0071949">
    <property type="term" value="F:FAD binding"/>
    <property type="evidence" value="ECO:0007669"/>
    <property type="project" value="InterPro"/>
</dbReference>
<keyword evidence="14" id="KW-0812">Transmembrane</keyword>
<keyword evidence="8" id="KW-0560">Oxidoreductase</keyword>
<keyword evidence="7" id="KW-0276">Fatty acid metabolism</keyword>
<evidence type="ECO:0000256" key="7">
    <source>
        <dbReference type="ARBA" id="ARBA00022832"/>
    </source>
</evidence>
<evidence type="ECO:0000256" key="5">
    <source>
        <dbReference type="ARBA" id="ARBA00022630"/>
    </source>
</evidence>
<feature type="domain" description="Acyl-CoA oxidase C-alpha1" evidence="17">
    <location>
        <begin position="287"/>
        <end position="449"/>
    </location>
</feature>
<dbReference type="GO" id="GO:0005777">
    <property type="term" value="C:peroxisome"/>
    <property type="evidence" value="ECO:0007669"/>
    <property type="project" value="UniProtKB-SubCell"/>
</dbReference>
<dbReference type="Proteomes" id="UP000785679">
    <property type="component" value="Unassembled WGS sequence"/>
</dbReference>
<dbReference type="InterPro" id="IPR029320">
    <property type="entry name" value="Acyl-CoA_ox_N"/>
</dbReference>
<evidence type="ECO:0000256" key="1">
    <source>
        <dbReference type="ARBA" id="ARBA00001201"/>
    </source>
</evidence>
<dbReference type="GO" id="GO:0003997">
    <property type="term" value="F:acyl-CoA oxidase activity"/>
    <property type="evidence" value="ECO:0007669"/>
    <property type="project" value="UniProtKB-EC"/>
</dbReference>
<comment type="catalytic activity">
    <reaction evidence="1">
        <text>a 2,3-saturated acyl-CoA + O2 = a (2E)-enoyl-CoA + H2O2</text>
        <dbReference type="Rhea" id="RHEA:38959"/>
        <dbReference type="ChEBI" id="CHEBI:15379"/>
        <dbReference type="ChEBI" id="CHEBI:16240"/>
        <dbReference type="ChEBI" id="CHEBI:58856"/>
        <dbReference type="ChEBI" id="CHEBI:65111"/>
        <dbReference type="EC" id="1.3.3.6"/>
    </reaction>
</comment>
<dbReference type="InterPro" id="IPR002655">
    <property type="entry name" value="Acyl-CoA_oxidase_C"/>
</dbReference>
<keyword evidence="5 11" id="KW-0285">Flavoprotein</keyword>
<dbReference type="InterPro" id="IPR009100">
    <property type="entry name" value="AcylCoA_DH/oxidase_NM_dom_sf"/>
</dbReference>
<dbReference type="PANTHER" id="PTHR10909:SF250">
    <property type="entry name" value="PEROXISOMAL ACYL-COENZYME A OXIDASE 1"/>
    <property type="match status" value="1"/>
</dbReference>
<evidence type="ECO:0000256" key="13">
    <source>
        <dbReference type="PIRSR" id="PIRSR000168-2"/>
    </source>
</evidence>
<evidence type="ECO:0000259" key="17">
    <source>
        <dbReference type="Pfam" id="PF22924"/>
    </source>
</evidence>
<evidence type="ECO:0000256" key="12">
    <source>
        <dbReference type="PIRSR" id="PIRSR000168-1"/>
    </source>
</evidence>
<organism evidence="18 19">
    <name type="scientific">Halteria grandinella</name>
    <dbReference type="NCBI Taxonomy" id="5974"/>
    <lineage>
        <taxon>Eukaryota</taxon>
        <taxon>Sar</taxon>
        <taxon>Alveolata</taxon>
        <taxon>Ciliophora</taxon>
        <taxon>Intramacronucleata</taxon>
        <taxon>Spirotrichea</taxon>
        <taxon>Stichotrichia</taxon>
        <taxon>Sporadotrichida</taxon>
        <taxon>Halteriidae</taxon>
        <taxon>Halteria</taxon>
    </lineage>
</organism>
<keyword evidence="9" id="KW-0443">Lipid metabolism</keyword>
<dbReference type="Gene3D" id="2.40.110.10">
    <property type="entry name" value="Butyryl-CoA Dehydrogenase, subunit A, domain 2"/>
    <property type="match status" value="1"/>
</dbReference>
<feature type="domain" description="Acyl-CoA oxidase C-terminal" evidence="15">
    <location>
        <begin position="489"/>
        <end position="669"/>
    </location>
</feature>
<dbReference type="GO" id="GO:0005504">
    <property type="term" value="F:fatty acid binding"/>
    <property type="evidence" value="ECO:0007669"/>
    <property type="project" value="TreeGrafter"/>
</dbReference>
<dbReference type="AlphaFoldDB" id="A0A8J8NUL2"/>
<feature type="transmembrane region" description="Helical" evidence="14">
    <location>
        <begin position="101"/>
        <end position="123"/>
    </location>
</feature>
<keyword evidence="10" id="KW-0576">Peroxisome</keyword>
<evidence type="ECO:0000259" key="16">
    <source>
        <dbReference type="Pfam" id="PF14749"/>
    </source>
</evidence>
<feature type="domain" description="Acyl-coenzyme A oxidase N-terminal" evidence="16">
    <location>
        <begin position="28"/>
        <end position="144"/>
    </location>
</feature>
<dbReference type="Pfam" id="PF01756">
    <property type="entry name" value="ACOX"/>
    <property type="match status" value="1"/>
</dbReference>
<dbReference type="PIRSF" id="PIRSF000168">
    <property type="entry name" value="Acyl-CoA_oxidase"/>
    <property type="match status" value="1"/>
</dbReference>
<dbReference type="InterPro" id="IPR037069">
    <property type="entry name" value="AcylCoA_DH/ox_N_sf"/>
</dbReference>
<keyword evidence="14" id="KW-0472">Membrane</keyword>
<comment type="similarity">
    <text evidence="4 11">Belongs to the acyl-CoA oxidase family.</text>
</comment>
<evidence type="ECO:0000256" key="6">
    <source>
        <dbReference type="ARBA" id="ARBA00022827"/>
    </source>
</evidence>
<feature type="active site" description="Proton acceptor" evidence="12">
    <location>
        <position position="434"/>
    </location>
</feature>
<dbReference type="OrthoDB" id="434460at2759"/>
<keyword evidence="14" id="KW-1133">Transmembrane helix</keyword>
<dbReference type="GO" id="GO:0033540">
    <property type="term" value="P:fatty acid beta-oxidation using acyl-CoA oxidase"/>
    <property type="evidence" value="ECO:0007669"/>
    <property type="project" value="TreeGrafter"/>
</dbReference>
<keyword evidence="6 11" id="KW-0274">FAD</keyword>
<sequence>MQSTGSIRNKVVSSDLQAERNNCNFDQLELTHLLWGGQKEYERVRGIITDIERYDVLKGSEKWYDMSREEQHENALLRLSTMYDKYFDKYFKEYKPSMTSWWSVGFQGLMPFMVTFSMFYSAVKGLGSDEQGEKWLPLIRTMKMTGCYAQTELGHGSFVQGLETTATFDKEKQEFVINSPTITSFKFWPGDMAIYSDHAIVFAKLIINGKARGVHGFMVPTRDRQTWAPLPGIEMGEIGPKFGFNSKDNGYLALRQVRIPKGNMLSRIVEVDEKGKMHIKGDPRALYGIMLETRVWICRFASQQLSQGLTIATRYAVVRRQFSTIYGSKEERKLLDYQTHMFKFGPLLAYIMVMNITSKYLIQEYETLEVELMHKKFDLLDIMHHLSAGYKAAFSKIAYEGIDTCRQACGGAGFSAHSGLPSFQADYAPNTTYEGDNTVMLQQTAKLLLKTHKQSLKGEKSQGWLAYLNDVDGLLKLKGQITTVEQALDLDKLDQALAVRSAYKFKRTIALLKEFEGKSENERVHTLAAVDIVSMAHSHILYVAFQIYRVGINQPGNIKCPNLKAHLEDLGRLYALTELQNDSASLYEAGYFESISGSFILNAQKHLLTKLRPQMIPLIEAWNFPDHLLPSAIGNSYGDIYETQLEWARNSKLNKSPLPKGFKEYMLPIFTAKL</sequence>
<evidence type="ECO:0000256" key="3">
    <source>
        <dbReference type="ARBA" id="ARBA00004275"/>
    </source>
</evidence>
<evidence type="ECO:0000256" key="14">
    <source>
        <dbReference type="SAM" id="Phobius"/>
    </source>
</evidence>
<accession>A0A8J8NUL2</accession>
<feature type="binding site" evidence="13">
    <location>
        <position position="151"/>
    </location>
    <ligand>
        <name>FAD</name>
        <dbReference type="ChEBI" id="CHEBI:57692"/>
    </ligand>
</feature>
<dbReference type="InterPro" id="IPR055060">
    <property type="entry name" value="ACOX_C_alpha1"/>
</dbReference>
<dbReference type="Gene3D" id="1.20.140.10">
    <property type="entry name" value="Butyryl-CoA Dehydrogenase, subunit A, domain 3"/>
    <property type="match status" value="2"/>
</dbReference>
<dbReference type="SUPFAM" id="SSF47203">
    <property type="entry name" value="Acyl-CoA dehydrogenase C-terminal domain-like"/>
    <property type="match status" value="2"/>
</dbReference>
<reference evidence="18" key="1">
    <citation type="submission" date="2019-06" db="EMBL/GenBank/DDBJ databases">
        <authorList>
            <person name="Zheng W."/>
        </authorList>
    </citation>
    <scope>NUCLEOTIDE SEQUENCE</scope>
    <source>
        <strain evidence="18">QDHG01</strain>
    </source>
</reference>
<dbReference type="InterPro" id="IPR046373">
    <property type="entry name" value="Acyl-CoA_Oxase/DH_mid-dom_sf"/>
</dbReference>
<evidence type="ECO:0000256" key="4">
    <source>
        <dbReference type="ARBA" id="ARBA00006288"/>
    </source>
</evidence>
<feature type="binding site" evidence="13">
    <location>
        <position position="190"/>
    </location>
    <ligand>
        <name>FAD</name>
        <dbReference type="ChEBI" id="CHEBI:57692"/>
    </ligand>
</feature>
<name>A0A8J8NUL2_HALGN</name>